<dbReference type="GO" id="GO:0004674">
    <property type="term" value="F:protein serine/threonine kinase activity"/>
    <property type="evidence" value="ECO:0007669"/>
    <property type="project" value="UniProtKB-KW"/>
</dbReference>
<dbReference type="SMART" id="SM00220">
    <property type="entry name" value="S_TKc"/>
    <property type="match status" value="1"/>
</dbReference>
<dbReference type="InterPro" id="IPR050117">
    <property type="entry name" value="MAPK"/>
</dbReference>
<gene>
    <name evidence="8" type="primary">RvY_01202</name>
    <name evidence="8" type="synonym">RvY_01202.1</name>
    <name evidence="8" type="ORF">RvY_01202-1</name>
</gene>
<dbReference type="Gene3D" id="1.10.510.10">
    <property type="entry name" value="Transferase(Phosphotransferase) domain 1"/>
    <property type="match status" value="1"/>
</dbReference>
<sequence>MTPTSYFTVICRMKSTYLSWKDALKEMEIVVATELKRHPNIIHMLEAFREAQQLYMVFEFMQCNLYQLMKERATKRFSEDETRSISGQVLYGLQYLHEKGFFHRDLKPENILCNGTEVVKIADFGQARLIRSRPPYTEYVSTRWYRAPELVLSSRVYSVGVDIWAIGCIVAEIVTLRPLFDGSTAADQLFKIVKLLGTPKREEWPQGYEMADRIKMSFPPGFERQKMSLFIKPASSQCEEVIVSALQYNPQARPSAKAVRMKSYFGKKRKPYSNPSQTTVWLVSVSSNAILFKIFSGEEVMGSKQRRNFNMEETTASRSSKAENRSPAQRSAKRTLRVRSLIAFTKADLARTYGNDIPTFHPHHRTKPTTVPSTDGTIRTDQPAFKARQLIHHRQSERP</sequence>
<proteinExistence type="predicted"/>
<keyword evidence="5" id="KW-0067">ATP-binding</keyword>
<keyword evidence="2" id="KW-0808">Transferase</keyword>
<dbReference type="AlphaFoldDB" id="A0A1D1UJE9"/>
<keyword evidence="9" id="KW-1185">Reference proteome</keyword>
<evidence type="ECO:0000313" key="9">
    <source>
        <dbReference type="Proteomes" id="UP000186922"/>
    </source>
</evidence>
<dbReference type="EMBL" id="BDGG01000001">
    <property type="protein sequence ID" value="GAU88515.1"/>
    <property type="molecule type" value="Genomic_DNA"/>
</dbReference>
<keyword evidence="1" id="KW-0723">Serine/threonine-protein kinase</keyword>
<dbReference type="Pfam" id="PF00069">
    <property type="entry name" value="Pkinase"/>
    <property type="match status" value="1"/>
</dbReference>
<protein>
    <recommendedName>
        <fullName evidence="7">Protein kinase domain-containing protein</fullName>
    </recommendedName>
</protein>
<dbReference type="FunFam" id="1.10.510.10:FF:000624">
    <property type="entry name" value="Mitogen-activated protein kinase"/>
    <property type="match status" value="1"/>
</dbReference>
<dbReference type="PANTHER" id="PTHR24055">
    <property type="entry name" value="MITOGEN-ACTIVATED PROTEIN KINASE"/>
    <property type="match status" value="1"/>
</dbReference>
<dbReference type="InterPro" id="IPR000719">
    <property type="entry name" value="Prot_kinase_dom"/>
</dbReference>
<feature type="domain" description="Protein kinase" evidence="7">
    <location>
        <begin position="1"/>
        <end position="265"/>
    </location>
</feature>
<organism evidence="8 9">
    <name type="scientific">Ramazzottius varieornatus</name>
    <name type="common">Water bear</name>
    <name type="synonym">Tardigrade</name>
    <dbReference type="NCBI Taxonomy" id="947166"/>
    <lineage>
        <taxon>Eukaryota</taxon>
        <taxon>Metazoa</taxon>
        <taxon>Ecdysozoa</taxon>
        <taxon>Tardigrada</taxon>
        <taxon>Eutardigrada</taxon>
        <taxon>Parachela</taxon>
        <taxon>Hypsibioidea</taxon>
        <taxon>Ramazzottiidae</taxon>
        <taxon>Ramazzottius</taxon>
    </lineage>
</organism>
<dbReference type="PROSITE" id="PS50011">
    <property type="entry name" value="PROTEIN_KINASE_DOM"/>
    <property type="match status" value="1"/>
</dbReference>
<evidence type="ECO:0000256" key="1">
    <source>
        <dbReference type="ARBA" id="ARBA00022527"/>
    </source>
</evidence>
<evidence type="ECO:0000256" key="4">
    <source>
        <dbReference type="ARBA" id="ARBA00022777"/>
    </source>
</evidence>
<reference evidence="8 9" key="1">
    <citation type="journal article" date="2016" name="Nat. Commun.">
        <title>Extremotolerant tardigrade genome and improved radiotolerance of human cultured cells by tardigrade-unique protein.</title>
        <authorList>
            <person name="Hashimoto T."/>
            <person name="Horikawa D.D."/>
            <person name="Saito Y."/>
            <person name="Kuwahara H."/>
            <person name="Kozuka-Hata H."/>
            <person name="Shin-I T."/>
            <person name="Minakuchi Y."/>
            <person name="Ohishi K."/>
            <person name="Motoyama A."/>
            <person name="Aizu T."/>
            <person name="Enomoto A."/>
            <person name="Kondo K."/>
            <person name="Tanaka S."/>
            <person name="Hara Y."/>
            <person name="Koshikawa S."/>
            <person name="Sagara H."/>
            <person name="Miura T."/>
            <person name="Yokobori S."/>
            <person name="Miyagawa K."/>
            <person name="Suzuki Y."/>
            <person name="Kubo T."/>
            <person name="Oyama M."/>
            <person name="Kohara Y."/>
            <person name="Fujiyama A."/>
            <person name="Arakawa K."/>
            <person name="Katayama T."/>
            <person name="Toyoda A."/>
            <person name="Kunieda T."/>
        </authorList>
    </citation>
    <scope>NUCLEOTIDE SEQUENCE [LARGE SCALE GENOMIC DNA]</scope>
    <source>
        <strain evidence="8 9">YOKOZUNA-1</strain>
    </source>
</reference>
<dbReference type="GO" id="GO:0005524">
    <property type="term" value="F:ATP binding"/>
    <property type="evidence" value="ECO:0007669"/>
    <property type="project" value="UniProtKB-KW"/>
</dbReference>
<evidence type="ECO:0000259" key="7">
    <source>
        <dbReference type="PROSITE" id="PS50011"/>
    </source>
</evidence>
<evidence type="ECO:0000256" key="5">
    <source>
        <dbReference type="ARBA" id="ARBA00022840"/>
    </source>
</evidence>
<accession>A0A1D1UJE9</accession>
<evidence type="ECO:0000256" key="3">
    <source>
        <dbReference type="ARBA" id="ARBA00022741"/>
    </source>
</evidence>
<feature type="compositionally biased region" description="Polar residues" evidence="6">
    <location>
        <begin position="368"/>
        <end position="378"/>
    </location>
</feature>
<comment type="caution">
    <text evidence="8">The sequence shown here is derived from an EMBL/GenBank/DDBJ whole genome shotgun (WGS) entry which is preliminary data.</text>
</comment>
<keyword evidence="3" id="KW-0547">Nucleotide-binding</keyword>
<evidence type="ECO:0000256" key="6">
    <source>
        <dbReference type="SAM" id="MobiDB-lite"/>
    </source>
</evidence>
<dbReference type="Proteomes" id="UP000186922">
    <property type="component" value="Unassembled WGS sequence"/>
</dbReference>
<evidence type="ECO:0000256" key="2">
    <source>
        <dbReference type="ARBA" id="ARBA00022679"/>
    </source>
</evidence>
<keyword evidence="4" id="KW-0418">Kinase</keyword>
<dbReference type="Gene3D" id="3.30.200.20">
    <property type="entry name" value="Phosphorylase Kinase, domain 1"/>
    <property type="match status" value="1"/>
</dbReference>
<dbReference type="PROSITE" id="PS00108">
    <property type="entry name" value="PROTEIN_KINASE_ST"/>
    <property type="match status" value="1"/>
</dbReference>
<feature type="region of interest" description="Disordered" evidence="6">
    <location>
        <begin position="305"/>
        <end position="334"/>
    </location>
</feature>
<dbReference type="SUPFAM" id="SSF56112">
    <property type="entry name" value="Protein kinase-like (PK-like)"/>
    <property type="match status" value="1"/>
</dbReference>
<evidence type="ECO:0000313" key="8">
    <source>
        <dbReference type="EMBL" id="GAU88515.1"/>
    </source>
</evidence>
<feature type="region of interest" description="Disordered" evidence="6">
    <location>
        <begin position="356"/>
        <end position="378"/>
    </location>
</feature>
<dbReference type="InterPro" id="IPR008271">
    <property type="entry name" value="Ser/Thr_kinase_AS"/>
</dbReference>
<name>A0A1D1UJE9_RAMVA</name>
<dbReference type="STRING" id="947166.A0A1D1UJE9"/>
<dbReference type="OrthoDB" id="2158884at2759"/>
<dbReference type="InterPro" id="IPR011009">
    <property type="entry name" value="Kinase-like_dom_sf"/>
</dbReference>